<name>A0A2J0KTC6_9BACT</name>
<dbReference type="Gene3D" id="6.10.160.10">
    <property type="match status" value="1"/>
</dbReference>
<evidence type="ECO:0000256" key="2">
    <source>
        <dbReference type="ARBA" id="ARBA00022730"/>
    </source>
</evidence>
<dbReference type="GO" id="GO:0006412">
    <property type="term" value="P:translation"/>
    <property type="evidence" value="ECO:0007669"/>
    <property type="project" value="InterPro"/>
</dbReference>
<dbReference type="FunFam" id="1.10.1900.20:FF:000001">
    <property type="entry name" value="50S ribosomal protein L20"/>
    <property type="match status" value="1"/>
</dbReference>
<dbReference type="GO" id="GO:1990904">
    <property type="term" value="C:ribonucleoprotein complex"/>
    <property type="evidence" value="ECO:0007669"/>
    <property type="project" value="UniProtKB-KW"/>
</dbReference>
<keyword evidence="4 7" id="KW-0689">Ribosomal protein</keyword>
<dbReference type="PANTHER" id="PTHR10986">
    <property type="entry name" value="39S RIBOSOMAL PROTEIN L20"/>
    <property type="match status" value="1"/>
</dbReference>
<dbReference type="Gene3D" id="1.10.1900.20">
    <property type="entry name" value="Ribosomal protein L20"/>
    <property type="match status" value="1"/>
</dbReference>
<comment type="caution">
    <text evidence="9">The sequence shown here is derived from an EMBL/GenBank/DDBJ whole genome shotgun (WGS) entry which is preliminary data.</text>
</comment>
<dbReference type="CDD" id="cd07026">
    <property type="entry name" value="Ribosomal_L20"/>
    <property type="match status" value="1"/>
</dbReference>
<keyword evidence="2 7" id="KW-0699">rRNA-binding</keyword>
<organism evidence="9 10">
    <name type="scientific">Candidatus Aquitaenariimonas noxiae</name>
    <dbReference type="NCBI Taxonomy" id="1974741"/>
    <lineage>
        <taxon>Bacteria</taxon>
        <taxon>Pseudomonadati</taxon>
        <taxon>Candidatus Omnitrophota</taxon>
        <taxon>Candidatus Aquitaenariimonas</taxon>
    </lineage>
</organism>
<evidence type="ECO:0000256" key="7">
    <source>
        <dbReference type="HAMAP-Rule" id="MF_00382"/>
    </source>
</evidence>
<dbReference type="PRINTS" id="PR00062">
    <property type="entry name" value="RIBOSOMALL20"/>
</dbReference>
<dbReference type="GO" id="GO:0003735">
    <property type="term" value="F:structural constituent of ribosome"/>
    <property type="evidence" value="ECO:0007669"/>
    <property type="project" value="InterPro"/>
</dbReference>
<dbReference type="SUPFAM" id="SSF74731">
    <property type="entry name" value="Ribosomal protein L20"/>
    <property type="match status" value="1"/>
</dbReference>
<reference evidence="9 10" key="1">
    <citation type="submission" date="2017-09" db="EMBL/GenBank/DDBJ databases">
        <title>Depth-based differentiation of microbial function through sediment-hosted aquifers and enrichment of novel symbionts in the deep terrestrial subsurface.</title>
        <authorList>
            <person name="Probst A.J."/>
            <person name="Ladd B."/>
            <person name="Jarett J.K."/>
            <person name="Geller-Mcgrath D.E."/>
            <person name="Sieber C.M."/>
            <person name="Emerson J.B."/>
            <person name="Anantharaman K."/>
            <person name="Thomas B.C."/>
            <person name="Malmstrom R."/>
            <person name="Stieglmeier M."/>
            <person name="Klingl A."/>
            <person name="Woyke T."/>
            <person name="Ryan C.M."/>
            <person name="Banfield J.F."/>
        </authorList>
    </citation>
    <scope>NUCLEOTIDE SEQUENCE [LARGE SCALE GENOMIC DNA]</scope>
    <source>
        <strain evidence="9">CG07_land_8_20_14_0_80_42_15</strain>
    </source>
</reference>
<evidence type="ECO:0000256" key="5">
    <source>
        <dbReference type="ARBA" id="ARBA00023274"/>
    </source>
</evidence>
<comment type="similarity">
    <text evidence="1 7 8">Belongs to the bacterial ribosomal protein bL20 family.</text>
</comment>
<dbReference type="EMBL" id="PEWV01000072">
    <property type="protein sequence ID" value="PIU41029.1"/>
    <property type="molecule type" value="Genomic_DNA"/>
</dbReference>
<proteinExistence type="inferred from homology"/>
<sequence>MTKAKYTPASRRRRKKFLKMAKGQVGGRRKLYRTARESVQKGLSYSFRDRKAKKGLFRTLWIARINAACRMHDLSYSKFVNGLKKAKVTLDRKSLAELAVNDKKAFKKLVEVAQGA</sequence>
<evidence type="ECO:0000256" key="6">
    <source>
        <dbReference type="ARBA" id="ARBA00035172"/>
    </source>
</evidence>
<evidence type="ECO:0000256" key="8">
    <source>
        <dbReference type="RuleBase" id="RU000560"/>
    </source>
</evidence>
<dbReference type="Pfam" id="PF00453">
    <property type="entry name" value="Ribosomal_L20"/>
    <property type="match status" value="1"/>
</dbReference>
<dbReference type="InterPro" id="IPR005813">
    <property type="entry name" value="Ribosomal_bL20"/>
</dbReference>
<keyword evidence="3 7" id="KW-0694">RNA-binding</keyword>
<dbReference type="HAMAP" id="MF_00382">
    <property type="entry name" value="Ribosomal_bL20"/>
    <property type="match status" value="1"/>
</dbReference>
<protein>
    <recommendedName>
        <fullName evidence="6 7">Large ribosomal subunit protein bL20</fullName>
    </recommendedName>
</protein>
<evidence type="ECO:0000256" key="4">
    <source>
        <dbReference type="ARBA" id="ARBA00022980"/>
    </source>
</evidence>
<dbReference type="PROSITE" id="PS00937">
    <property type="entry name" value="RIBOSOMAL_L20"/>
    <property type="match status" value="1"/>
</dbReference>
<keyword evidence="5 7" id="KW-0687">Ribonucleoprotein</keyword>
<evidence type="ECO:0000256" key="1">
    <source>
        <dbReference type="ARBA" id="ARBA00007698"/>
    </source>
</evidence>
<comment type="function">
    <text evidence="7 8">Binds directly to 23S ribosomal RNA and is necessary for the in vitro assembly process of the 50S ribosomal subunit. It is not involved in the protein synthesizing functions of that subunit.</text>
</comment>
<dbReference type="AlphaFoldDB" id="A0A2J0KTC6"/>
<evidence type="ECO:0000313" key="9">
    <source>
        <dbReference type="EMBL" id="PIU41029.1"/>
    </source>
</evidence>
<dbReference type="GO" id="GO:0000027">
    <property type="term" value="P:ribosomal large subunit assembly"/>
    <property type="evidence" value="ECO:0007669"/>
    <property type="project" value="UniProtKB-UniRule"/>
</dbReference>
<dbReference type="GO" id="GO:0005840">
    <property type="term" value="C:ribosome"/>
    <property type="evidence" value="ECO:0007669"/>
    <property type="project" value="UniProtKB-KW"/>
</dbReference>
<dbReference type="GO" id="GO:0019843">
    <property type="term" value="F:rRNA binding"/>
    <property type="evidence" value="ECO:0007669"/>
    <property type="project" value="UniProtKB-UniRule"/>
</dbReference>
<accession>A0A2J0KTC6</accession>
<dbReference type="InterPro" id="IPR049946">
    <property type="entry name" value="RIBOSOMAL_L20_CS"/>
</dbReference>
<evidence type="ECO:0000256" key="3">
    <source>
        <dbReference type="ARBA" id="ARBA00022884"/>
    </source>
</evidence>
<dbReference type="InterPro" id="IPR035566">
    <property type="entry name" value="Ribosomal_protein_bL20_C"/>
</dbReference>
<dbReference type="NCBIfam" id="TIGR01032">
    <property type="entry name" value="rplT_bact"/>
    <property type="match status" value="1"/>
</dbReference>
<evidence type="ECO:0000313" key="10">
    <source>
        <dbReference type="Proteomes" id="UP000230052"/>
    </source>
</evidence>
<gene>
    <name evidence="7" type="primary">rplT</name>
    <name evidence="9" type="ORF">COS99_07650</name>
</gene>
<dbReference type="Proteomes" id="UP000230052">
    <property type="component" value="Unassembled WGS sequence"/>
</dbReference>